<evidence type="ECO:0000313" key="3">
    <source>
        <dbReference type="Proteomes" id="UP000836404"/>
    </source>
</evidence>
<comment type="caution">
    <text evidence="2">The sequence shown here is derived from an EMBL/GenBank/DDBJ whole genome shotgun (WGS) entry which is preliminary data.</text>
</comment>
<dbReference type="EMBL" id="CAJHJF010001023">
    <property type="protein sequence ID" value="CAD6910228.1"/>
    <property type="molecule type" value="Genomic_DNA"/>
</dbReference>
<keyword evidence="3" id="KW-1185">Reference proteome</keyword>
<feature type="non-terminal residue" evidence="2">
    <location>
        <position position="1"/>
    </location>
</feature>
<feature type="region of interest" description="Disordered" evidence="1">
    <location>
        <begin position="40"/>
        <end position="87"/>
    </location>
</feature>
<evidence type="ECO:0000313" key="2">
    <source>
        <dbReference type="EMBL" id="CAD6910228.1"/>
    </source>
</evidence>
<reference evidence="2 3" key="1">
    <citation type="submission" date="2020-10" db="EMBL/GenBank/DDBJ databases">
        <authorList>
            <person name="Sedaghatjoo S."/>
        </authorList>
    </citation>
    <scope>NUCLEOTIDE SEQUENCE [LARGE SCALE GENOMIC DNA]</scope>
    <source>
        <strain evidence="2 3">LLFL</strain>
    </source>
</reference>
<accession>A0A9N8Q9Z3</accession>
<evidence type="ECO:0000256" key="1">
    <source>
        <dbReference type="SAM" id="MobiDB-lite"/>
    </source>
</evidence>
<proteinExistence type="predicted"/>
<organism evidence="2 3">
    <name type="scientific">Tilletia laevis</name>
    <dbReference type="NCBI Taxonomy" id="157183"/>
    <lineage>
        <taxon>Eukaryota</taxon>
        <taxon>Fungi</taxon>
        <taxon>Dikarya</taxon>
        <taxon>Basidiomycota</taxon>
        <taxon>Ustilaginomycotina</taxon>
        <taxon>Exobasidiomycetes</taxon>
        <taxon>Tilletiales</taxon>
        <taxon>Tilletiaceae</taxon>
        <taxon>Tilletia</taxon>
    </lineage>
</organism>
<dbReference type="AlphaFoldDB" id="A0A9N8Q9Z3"/>
<gene>
    <name evidence="2" type="ORF">JKILLFL_G813</name>
</gene>
<sequence>DFDLASDLWVDCQEAEGVEPKTVKAWRKLKKLIKEHEDWRTKSGNGKKALQMLHQFQRQSVATETREEKAKKRAIKENTQAQDGRQS</sequence>
<dbReference type="Proteomes" id="UP000836404">
    <property type="component" value="Unassembled WGS sequence"/>
</dbReference>
<feature type="compositionally biased region" description="Polar residues" evidence="1">
    <location>
        <begin position="77"/>
        <end position="87"/>
    </location>
</feature>
<protein>
    <submittedName>
        <fullName evidence="2">Uncharacterized protein</fullName>
    </submittedName>
</protein>
<name>A0A9N8Q9Z3_9BASI</name>